<keyword evidence="16" id="KW-1185">Reference proteome</keyword>
<dbReference type="InterPro" id="IPR033828">
    <property type="entry name" value="GATase1_CTP_Synthase"/>
</dbReference>
<dbReference type="PANTHER" id="PTHR11550">
    <property type="entry name" value="CTP SYNTHASE"/>
    <property type="match status" value="1"/>
</dbReference>
<evidence type="ECO:0000259" key="14">
    <source>
        <dbReference type="Pfam" id="PF06418"/>
    </source>
</evidence>
<dbReference type="EMBL" id="ML996183">
    <property type="protein sequence ID" value="KAF2732102.1"/>
    <property type="molecule type" value="Genomic_DNA"/>
</dbReference>
<feature type="domain" description="Glutamine amidotransferase" evidence="13">
    <location>
        <begin position="303"/>
        <end position="534"/>
    </location>
</feature>
<dbReference type="InterPro" id="IPR029062">
    <property type="entry name" value="Class_I_gatase-like"/>
</dbReference>
<dbReference type="Gene3D" id="3.40.50.300">
    <property type="entry name" value="P-loop containing nucleotide triphosphate hydrolases"/>
    <property type="match status" value="1"/>
</dbReference>
<dbReference type="Pfam" id="PF00117">
    <property type="entry name" value="GATase"/>
    <property type="match status" value="1"/>
</dbReference>
<comment type="similarity">
    <text evidence="2 12">Belongs to the CTP synthase family.</text>
</comment>
<dbReference type="NCBIfam" id="TIGR00337">
    <property type="entry name" value="PyrG"/>
    <property type="match status" value="1"/>
</dbReference>
<keyword evidence="6 12" id="KW-0067">ATP-binding</keyword>
<reference evidence="15" key="1">
    <citation type="journal article" date="2020" name="Stud. Mycol.">
        <title>101 Dothideomycetes genomes: a test case for predicting lifestyles and emergence of pathogens.</title>
        <authorList>
            <person name="Haridas S."/>
            <person name="Albert R."/>
            <person name="Binder M."/>
            <person name="Bloem J."/>
            <person name="Labutti K."/>
            <person name="Salamov A."/>
            <person name="Andreopoulos B."/>
            <person name="Baker S."/>
            <person name="Barry K."/>
            <person name="Bills G."/>
            <person name="Bluhm B."/>
            <person name="Cannon C."/>
            <person name="Castanera R."/>
            <person name="Culley D."/>
            <person name="Daum C."/>
            <person name="Ezra D."/>
            <person name="Gonzalez J."/>
            <person name="Henrissat B."/>
            <person name="Kuo A."/>
            <person name="Liang C."/>
            <person name="Lipzen A."/>
            <person name="Lutzoni F."/>
            <person name="Magnuson J."/>
            <person name="Mondo S."/>
            <person name="Nolan M."/>
            <person name="Ohm R."/>
            <person name="Pangilinan J."/>
            <person name="Park H.-J."/>
            <person name="Ramirez L."/>
            <person name="Alfaro M."/>
            <person name="Sun H."/>
            <person name="Tritt A."/>
            <person name="Yoshinaga Y."/>
            <person name="Zwiers L.-H."/>
            <person name="Turgeon B."/>
            <person name="Goodwin S."/>
            <person name="Spatafora J."/>
            <person name="Crous P."/>
            <person name="Grigoriev I."/>
        </authorList>
    </citation>
    <scope>NUCLEOTIDE SEQUENCE</scope>
    <source>
        <strain evidence="15">CBS 125425</strain>
    </source>
</reference>
<feature type="domain" description="CTP synthase N-terminal" evidence="14">
    <location>
        <begin position="2"/>
        <end position="257"/>
    </location>
</feature>
<comment type="function">
    <text evidence="10 12">Catalyzes the ATP-dependent amination of UTP to CTP with either L-glutamine or ammonia as the source of nitrogen.</text>
</comment>
<accession>A0A9P4UXG1</accession>
<name>A0A9P4UXG1_9PLEO</name>
<dbReference type="GO" id="GO:0005737">
    <property type="term" value="C:cytoplasm"/>
    <property type="evidence" value="ECO:0007669"/>
    <property type="project" value="TreeGrafter"/>
</dbReference>
<evidence type="ECO:0000256" key="3">
    <source>
        <dbReference type="ARBA" id="ARBA00012291"/>
    </source>
</evidence>
<dbReference type="InterPro" id="IPR027417">
    <property type="entry name" value="P-loop_NTPase"/>
</dbReference>
<dbReference type="Pfam" id="PF06418">
    <property type="entry name" value="CTP_synth_N"/>
    <property type="match status" value="1"/>
</dbReference>
<evidence type="ECO:0000256" key="5">
    <source>
        <dbReference type="ARBA" id="ARBA00022741"/>
    </source>
</evidence>
<keyword evidence="5 12" id="KW-0547">Nucleotide-binding</keyword>
<dbReference type="GO" id="GO:0019856">
    <property type="term" value="P:pyrimidine nucleobase biosynthetic process"/>
    <property type="evidence" value="ECO:0007669"/>
    <property type="project" value="TreeGrafter"/>
</dbReference>
<dbReference type="CDD" id="cd03113">
    <property type="entry name" value="CTPS_N"/>
    <property type="match status" value="1"/>
</dbReference>
<protein>
    <recommendedName>
        <fullName evidence="11 12">CTP synthase</fullName>
        <ecNumber evidence="3 12">6.3.4.2</ecNumber>
    </recommendedName>
    <alternativeName>
        <fullName evidence="12">UTP--ammonia ligase</fullName>
    </alternativeName>
</protein>
<evidence type="ECO:0000313" key="16">
    <source>
        <dbReference type="Proteomes" id="UP000799444"/>
    </source>
</evidence>
<sequence>MKYVIVSGGVISGVGKLTLPHVSSIKVDPYLNVDAGTMNPKEHGEVFVLSDGGEVDLDLGNYERYLNITLTRDNNITTGKIYQHVIQRERRGDYLGKTVQVVPHITDAIQDWIEKVARIPVDDTGEEPDVCIVELGGTVGDIESMPFVEAMTSLRRRAGRNNFMQVHVSYVPIIHGEQKTKPTQQAIKAVRSAGLIPDLIACRCEHALEPSAVEKIAHFCQVELNQVIVVKDMPSIYQVPLLLEQQGLIPLLSDILALQPSAISPAMVQKGRHTWAQWKSLTAADNRYFDTVTIVLVGKYIELHDSYISVIKSLEHSAMRCRRKLDLQWIDSEHLETKTRDTDPAKFHKAWHAVCTAQGILVPGGFGQRGTEGMIAAAKWARENKTPYLGICLGMQIAVIEYARNVIGLADATSEEFDAKAQHQVIMFMPEVDKASMGATMRLGLRPTLFQPGSESSRLRALYASSATILERHRHRYEVNPEYIERIQQGGLRFVGKDESGQRMEVVEITEHPWFVGVQFHPEYLSRVLDPSRPYLGFVAASAGCLGEVTEQYAKKGKGGGGVEGLVNGFEGVRLGDGEVVGEF</sequence>
<evidence type="ECO:0000256" key="9">
    <source>
        <dbReference type="ARBA" id="ARBA00047781"/>
    </source>
</evidence>
<dbReference type="GO" id="GO:0097268">
    <property type="term" value="C:cytoophidium"/>
    <property type="evidence" value="ECO:0007669"/>
    <property type="project" value="UniProtKB-ARBA"/>
</dbReference>
<dbReference type="NCBIfam" id="NF003792">
    <property type="entry name" value="PRK05380.1"/>
    <property type="match status" value="1"/>
</dbReference>
<keyword evidence="4 12" id="KW-0436">Ligase</keyword>
<comment type="catalytic activity">
    <reaction evidence="9 12">
        <text>UTP + L-glutamine + ATP + H2O = CTP + L-glutamate + ADP + phosphate + 2 H(+)</text>
        <dbReference type="Rhea" id="RHEA:26426"/>
        <dbReference type="ChEBI" id="CHEBI:15377"/>
        <dbReference type="ChEBI" id="CHEBI:15378"/>
        <dbReference type="ChEBI" id="CHEBI:29985"/>
        <dbReference type="ChEBI" id="CHEBI:30616"/>
        <dbReference type="ChEBI" id="CHEBI:37563"/>
        <dbReference type="ChEBI" id="CHEBI:43474"/>
        <dbReference type="ChEBI" id="CHEBI:46398"/>
        <dbReference type="ChEBI" id="CHEBI:58359"/>
        <dbReference type="ChEBI" id="CHEBI:456216"/>
        <dbReference type="EC" id="6.3.4.2"/>
    </reaction>
</comment>
<dbReference type="InterPro" id="IPR004468">
    <property type="entry name" value="CTP_synthase"/>
</dbReference>
<evidence type="ECO:0000256" key="12">
    <source>
        <dbReference type="RuleBase" id="RU810713"/>
    </source>
</evidence>
<dbReference type="GO" id="GO:0003883">
    <property type="term" value="F:CTP synthase activity"/>
    <property type="evidence" value="ECO:0007669"/>
    <property type="project" value="UniProtKB-UniRule"/>
</dbReference>
<dbReference type="PROSITE" id="PS51273">
    <property type="entry name" value="GATASE_TYPE_1"/>
    <property type="match status" value="1"/>
</dbReference>
<dbReference type="InterPro" id="IPR017456">
    <property type="entry name" value="CTP_synthase_N"/>
</dbReference>
<proteinExistence type="inferred from homology"/>
<evidence type="ECO:0000259" key="13">
    <source>
        <dbReference type="Pfam" id="PF00117"/>
    </source>
</evidence>
<dbReference type="PANTHER" id="PTHR11550:SF0">
    <property type="entry name" value="CTP SYNTHASE-RELATED"/>
    <property type="match status" value="1"/>
</dbReference>
<evidence type="ECO:0000256" key="10">
    <source>
        <dbReference type="ARBA" id="ARBA00054275"/>
    </source>
</evidence>
<dbReference type="EC" id="6.3.4.2" evidence="3 12"/>
<evidence type="ECO:0000256" key="4">
    <source>
        <dbReference type="ARBA" id="ARBA00022598"/>
    </source>
</evidence>
<organism evidence="15 16">
    <name type="scientific">Polyplosphaeria fusca</name>
    <dbReference type="NCBI Taxonomy" id="682080"/>
    <lineage>
        <taxon>Eukaryota</taxon>
        <taxon>Fungi</taxon>
        <taxon>Dikarya</taxon>
        <taxon>Ascomycota</taxon>
        <taxon>Pezizomycotina</taxon>
        <taxon>Dothideomycetes</taxon>
        <taxon>Pleosporomycetidae</taxon>
        <taxon>Pleosporales</taxon>
        <taxon>Tetraplosphaeriaceae</taxon>
        <taxon>Polyplosphaeria</taxon>
    </lineage>
</organism>
<dbReference type="SUPFAM" id="SSF52540">
    <property type="entry name" value="P-loop containing nucleoside triphosphate hydrolases"/>
    <property type="match status" value="1"/>
</dbReference>
<keyword evidence="8 12" id="KW-0665">Pyrimidine biosynthesis</keyword>
<keyword evidence="7 12" id="KW-0315">Glutamine amidotransferase</keyword>
<dbReference type="GO" id="GO:0042802">
    <property type="term" value="F:identical protein binding"/>
    <property type="evidence" value="ECO:0007669"/>
    <property type="project" value="TreeGrafter"/>
</dbReference>
<dbReference type="InterPro" id="IPR017926">
    <property type="entry name" value="GATASE"/>
</dbReference>
<gene>
    <name evidence="15" type="ORF">EJ04DRAFT_497515</name>
</gene>
<dbReference type="FunFam" id="3.40.50.880:FF:000005">
    <property type="entry name" value="CTP synthase"/>
    <property type="match status" value="1"/>
</dbReference>
<evidence type="ECO:0000256" key="7">
    <source>
        <dbReference type="ARBA" id="ARBA00022962"/>
    </source>
</evidence>
<dbReference type="SUPFAM" id="SSF52317">
    <property type="entry name" value="Class I glutamine amidotransferase-like"/>
    <property type="match status" value="1"/>
</dbReference>
<dbReference type="FunFam" id="3.40.50.300:FF:000207">
    <property type="entry name" value="CTP synthase"/>
    <property type="match status" value="1"/>
</dbReference>
<dbReference type="OrthoDB" id="1739076at2759"/>
<dbReference type="Proteomes" id="UP000799444">
    <property type="component" value="Unassembled WGS sequence"/>
</dbReference>
<dbReference type="GO" id="GO:0044210">
    <property type="term" value="P:'de novo' CTP biosynthetic process"/>
    <property type="evidence" value="ECO:0007669"/>
    <property type="project" value="UniProtKB-UniRule"/>
</dbReference>
<dbReference type="Gene3D" id="3.40.50.880">
    <property type="match status" value="1"/>
</dbReference>
<dbReference type="CDD" id="cd01746">
    <property type="entry name" value="GATase1_CTP_Synthase"/>
    <property type="match status" value="1"/>
</dbReference>
<evidence type="ECO:0000313" key="15">
    <source>
        <dbReference type="EMBL" id="KAF2732102.1"/>
    </source>
</evidence>
<comment type="pathway">
    <text evidence="1 12">Pyrimidine metabolism; CTP biosynthesis via de novo pathway; CTP from UDP: step 2/2.</text>
</comment>
<dbReference type="AlphaFoldDB" id="A0A9P4UXG1"/>
<evidence type="ECO:0000256" key="11">
    <source>
        <dbReference type="ARBA" id="ARBA00070745"/>
    </source>
</evidence>
<evidence type="ECO:0000256" key="8">
    <source>
        <dbReference type="ARBA" id="ARBA00022975"/>
    </source>
</evidence>
<evidence type="ECO:0000256" key="1">
    <source>
        <dbReference type="ARBA" id="ARBA00005171"/>
    </source>
</evidence>
<dbReference type="GO" id="GO:0005524">
    <property type="term" value="F:ATP binding"/>
    <property type="evidence" value="ECO:0007669"/>
    <property type="project" value="UniProtKB-KW"/>
</dbReference>
<comment type="caution">
    <text evidence="15">The sequence shown here is derived from an EMBL/GenBank/DDBJ whole genome shotgun (WGS) entry which is preliminary data.</text>
</comment>
<evidence type="ECO:0000256" key="2">
    <source>
        <dbReference type="ARBA" id="ARBA00007533"/>
    </source>
</evidence>
<evidence type="ECO:0000256" key="6">
    <source>
        <dbReference type="ARBA" id="ARBA00022840"/>
    </source>
</evidence>